<dbReference type="InterPro" id="IPR036770">
    <property type="entry name" value="Ankyrin_rpt-contain_sf"/>
</dbReference>
<dbReference type="PROSITE" id="PS50297">
    <property type="entry name" value="ANK_REP_REGION"/>
    <property type="match status" value="3"/>
</dbReference>
<dbReference type="Pfam" id="PF12796">
    <property type="entry name" value="Ank_2"/>
    <property type="match status" value="2"/>
</dbReference>
<dbReference type="SMART" id="SM00248">
    <property type="entry name" value="ANK"/>
    <property type="match status" value="9"/>
</dbReference>
<dbReference type="InterPro" id="IPR000719">
    <property type="entry name" value="Prot_kinase_dom"/>
</dbReference>
<dbReference type="SMART" id="SM00220">
    <property type="entry name" value="S_TKc"/>
    <property type="match status" value="1"/>
</dbReference>
<dbReference type="Proteomes" id="UP000286045">
    <property type="component" value="Unassembled WGS sequence"/>
</dbReference>
<organism evidence="5 6">
    <name type="scientific">Xylaria grammica</name>
    <dbReference type="NCBI Taxonomy" id="363999"/>
    <lineage>
        <taxon>Eukaryota</taxon>
        <taxon>Fungi</taxon>
        <taxon>Dikarya</taxon>
        <taxon>Ascomycota</taxon>
        <taxon>Pezizomycotina</taxon>
        <taxon>Sordariomycetes</taxon>
        <taxon>Xylariomycetidae</taxon>
        <taxon>Xylariales</taxon>
        <taxon>Xylariaceae</taxon>
        <taxon>Xylaria</taxon>
    </lineage>
</organism>
<dbReference type="PANTHER" id="PTHR24198:SF165">
    <property type="entry name" value="ANKYRIN REPEAT-CONTAINING PROTEIN-RELATED"/>
    <property type="match status" value="1"/>
</dbReference>
<dbReference type="PANTHER" id="PTHR24198">
    <property type="entry name" value="ANKYRIN REPEAT AND PROTEIN KINASE DOMAIN-CONTAINING PROTEIN"/>
    <property type="match status" value="1"/>
</dbReference>
<sequence>MSFLSILNTDPRAETEINRDIGQLNDALMSVASAAGTRVLNILPNHLSFDKQLGKGTSYVVNREVFSPPTGNISPYYVAVKHVISDRDQRQLGRDAQDKQRRLRDFRNVVVARELRVLTALSSQNSHVIRPLLGYGWNNNPYGRRPFIVVEYSEHGNLPQYLKRHRRRRTLSMHDLREFALDVACGLRVLHDNRIIHGDLKPDNVLIFDVLHGERPQMAKLADFGGSIFEQDVFEGAIYGGTSLYNAPEQEGRGGHNPSHWKTMRSFYLADIWSFGLTLLEIIQHGIPYIDATLLAPGKTPLEFLEGLSAAKQDAVLQLAKMSCGNLFFETEATIRESVFSVFDITLRDNPHERSGISEIIRVLACGTTEERPISSYPRVTRLPRPSEVFLKNHPPQLKIPCPTLGSIENWTAPDPKQTWAFQPLSDSTLSPRDFQIKSKAAAIFEPIMNQGLPWETQQHNFEYLVQYVATFSSKQPTAKFYDACLQIALCYLLGCGVRRNNTLMIEFLAKSSQGNEIAKAIYHRIISSMEANKDPAPDTCSSCTSLDEQLKPHENNDSYYSKRIIFDQRMQIPMPLDVVGSGDKEISEALTLACRHGNAKMAMELSSRCKTFVADPLQPTPIHWLIMFDDEDARMVSSALVGSQLGDQIGLCRGYLDMHPSTGVLFVPEHCLELGGSPLHWAVRARNKNLVQLLLSLGANVDTRWMPSSRAALETTESMSSPLDIAVELHLSEIVKILLDSGAAVSPPITHLTMAYSAIHCLGRPCKPFTRQLIHGAEYREALRRTIHVLLARGLDINEKMEEDGYTPLLVALSDPECEEYIIEELLAAGASVTCSPANKDLNPNIISAVTLISRRYNDAGLRLVAPFSKDFINEVDKGGKCAIHYAVLSGNGEAVNILSRVENFDANVGASNGYHLIHYAAHFNSIGAIKVLLTYDVDIDYPTELYKWNYSPLMLAAMRRHIELTDYLLDRGANPFFTFIRSPRWLTLLHAASASASSPHSLVKHLLDKHEKLRGKTMINAADHFGCTALHKAAYYGDADGIRALVERGADTSLRDGAGKTAHDQATKLLRSSRRHRLKYYKYVVENGQQGIADFEAALETIQDILEMVE</sequence>
<evidence type="ECO:0000313" key="5">
    <source>
        <dbReference type="EMBL" id="RWA12976.1"/>
    </source>
</evidence>
<feature type="repeat" description="ANK" evidence="3">
    <location>
        <begin position="950"/>
        <end position="976"/>
    </location>
</feature>
<evidence type="ECO:0000256" key="3">
    <source>
        <dbReference type="PROSITE-ProRule" id="PRU00023"/>
    </source>
</evidence>
<dbReference type="Pfam" id="PF00069">
    <property type="entry name" value="Pkinase"/>
    <property type="match status" value="1"/>
</dbReference>
<evidence type="ECO:0000256" key="2">
    <source>
        <dbReference type="ARBA" id="ARBA00023043"/>
    </source>
</evidence>
<evidence type="ECO:0000313" key="6">
    <source>
        <dbReference type="Proteomes" id="UP000286045"/>
    </source>
</evidence>
<dbReference type="GO" id="GO:0004672">
    <property type="term" value="F:protein kinase activity"/>
    <property type="evidence" value="ECO:0007669"/>
    <property type="project" value="InterPro"/>
</dbReference>
<dbReference type="AlphaFoldDB" id="A0A439DF20"/>
<dbReference type="PROSITE" id="PS50011">
    <property type="entry name" value="PROTEIN_KINASE_DOM"/>
    <property type="match status" value="1"/>
</dbReference>
<dbReference type="CDD" id="cd00180">
    <property type="entry name" value="PKc"/>
    <property type="match status" value="1"/>
</dbReference>
<reference evidence="5 6" key="1">
    <citation type="submission" date="2018-12" db="EMBL/GenBank/DDBJ databases">
        <title>Draft genome sequence of Xylaria grammica IHI A82.</title>
        <authorList>
            <person name="Buettner E."/>
            <person name="Kellner H."/>
        </authorList>
    </citation>
    <scope>NUCLEOTIDE SEQUENCE [LARGE SCALE GENOMIC DNA]</scope>
    <source>
        <strain evidence="5 6">IHI A82</strain>
    </source>
</reference>
<comment type="caution">
    <text evidence="5">The sequence shown here is derived from an EMBL/GenBank/DDBJ whole genome shotgun (WGS) entry which is preliminary data.</text>
</comment>
<feature type="domain" description="Protein kinase" evidence="4">
    <location>
        <begin position="47"/>
        <end position="380"/>
    </location>
</feature>
<dbReference type="InterPro" id="IPR008271">
    <property type="entry name" value="Ser/Thr_kinase_AS"/>
</dbReference>
<dbReference type="Pfam" id="PF00023">
    <property type="entry name" value="Ank"/>
    <property type="match status" value="1"/>
</dbReference>
<proteinExistence type="predicted"/>
<feature type="repeat" description="ANK" evidence="3">
    <location>
        <begin position="805"/>
        <end position="839"/>
    </location>
</feature>
<dbReference type="GO" id="GO:0005524">
    <property type="term" value="F:ATP binding"/>
    <property type="evidence" value="ECO:0007669"/>
    <property type="project" value="InterPro"/>
</dbReference>
<dbReference type="PROSITE" id="PS00108">
    <property type="entry name" value="PROTEIN_KINASE_ST"/>
    <property type="match status" value="1"/>
</dbReference>
<keyword evidence="2 3" id="KW-0040">ANK repeat</keyword>
<dbReference type="Gene3D" id="1.25.40.20">
    <property type="entry name" value="Ankyrin repeat-containing domain"/>
    <property type="match status" value="2"/>
</dbReference>
<feature type="repeat" description="ANK" evidence="3">
    <location>
        <begin position="1027"/>
        <end position="1059"/>
    </location>
</feature>
<name>A0A439DF20_9PEZI</name>
<evidence type="ECO:0000259" key="4">
    <source>
        <dbReference type="PROSITE" id="PS50011"/>
    </source>
</evidence>
<dbReference type="SUPFAM" id="SSF48403">
    <property type="entry name" value="Ankyrin repeat"/>
    <property type="match status" value="1"/>
</dbReference>
<dbReference type="InterPro" id="IPR011009">
    <property type="entry name" value="Kinase-like_dom_sf"/>
</dbReference>
<keyword evidence="1" id="KW-0677">Repeat</keyword>
<dbReference type="SUPFAM" id="SSF56112">
    <property type="entry name" value="Protein kinase-like (PK-like)"/>
    <property type="match status" value="1"/>
</dbReference>
<protein>
    <recommendedName>
        <fullName evidence="4">Protein kinase domain-containing protein</fullName>
    </recommendedName>
</protein>
<gene>
    <name evidence="5" type="ORF">EKO27_g2105</name>
</gene>
<keyword evidence="6" id="KW-1185">Reference proteome</keyword>
<dbReference type="PROSITE" id="PS50088">
    <property type="entry name" value="ANK_REPEAT"/>
    <property type="match status" value="4"/>
</dbReference>
<dbReference type="STRING" id="363999.A0A439DF20"/>
<evidence type="ECO:0000256" key="1">
    <source>
        <dbReference type="ARBA" id="ARBA00022737"/>
    </source>
</evidence>
<dbReference type="InterPro" id="IPR002110">
    <property type="entry name" value="Ankyrin_rpt"/>
</dbReference>
<feature type="repeat" description="ANK" evidence="3">
    <location>
        <begin position="675"/>
        <end position="707"/>
    </location>
</feature>
<dbReference type="EMBL" id="RYZI01000037">
    <property type="protein sequence ID" value="RWA12976.1"/>
    <property type="molecule type" value="Genomic_DNA"/>
</dbReference>
<dbReference type="Gene3D" id="1.10.510.10">
    <property type="entry name" value="Transferase(Phosphotransferase) domain 1"/>
    <property type="match status" value="1"/>
</dbReference>
<accession>A0A439DF20</accession>